<protein>
    <submittedName>
        <fullName evidence="10">MFS transporter</fullName>
    </submittedName>
</protein>
<feature type="transmembrane region" description="Helical" evidence="8">
    <location>
        <begin position="411"/>
        <end position="434"/>
    </location>
</feature>
<dbReference type="PANTHER" id="PTHR42718:SF9">
    <property type="entry name" value="MAJOR FACILITATOR SUPERFAMILY MULTIDRUG TRANSPORTER MFSC"/>
    <property type="match status" value="1"/>
</dbReference>
<evidence type="ECO:0000256" key="1">
    <source>
        <dbReference type="ARBA" id="ARBA00004651"/>
    </source>
</evidence>
<dbReference type="InterPro" id="IPR020846">
    <property type="entry name" value="MFS_dom"/>
</dbReference>
<keyword evidence="7 8" id="KW-0472">Membrane</keyword>
<feature type="transmembrane region" description="Helical" evidence="8">
    <location>
        <begin position="339"/>
        <end position="358"/>
    </location>
</feature>
<dbReference type="KEGG" id="elim:B2M23_09790"/>
<evidence type="ECO:0000313" key="11">
    <source>
        <dbReference type="Proteomes" id="UP000192391"/>
    </source>
</evidence>
<dbReference type="NCBIfam" id="TIGR00711">
    <property type="entry name" value="efflux_EmrB"/>
    <property type="match status" value="1"/>
</dbReference>
<evidence type="ECO:0000256" key="8">
    <source>
        <dbReference type="SAM" id="Phobius"/>
    </source>
</evidence>
<name>A0AAC9QUI1_EUBLI</name>
<organism evidence="10 11">
    <name type="scientific">Eubacterium limosum</name>
    <dbReference type="NCBI Taxonomy" id="1736"/>
    <lineage>
        <taxon>Bacteria</taxon>
        <taxon>Bacillati</taxon>
        <taxon>Bacillota</taxon>
        <taxon>Clostridia</taxon>
        <taxon>Eubacteriales</taxon>
        <taxon>Eubacteriaceae</taxon>
        <taxon>Eubacterium</taxon>
    </lineage>
</organism>
<evidence type="ECO:0000259" key="9">
    <source>
        <dbReference type="PROSITE" id="PS50850"/>
    </source>
</evidence>
<dbReference type="EMBL" id="CP019962">
    <property type="protein sequence ID" value="ARD65811.1"/>
    <property type="molecule type" value="Genomic_DNA"/>
</dbReference>
<reference evidence="11" key="1">
    <citation type="journal article" date="2017" name="Sci. Rep.">
        <title>Determination of the Genome and Primary Transcriptome of Syngas Fermenting Eubacterium limosum ATCC 8486.</title>
        <authorList>
            <person name="Song Y."/>
            <person name="Shin J."/>
            <person name="Jeong Y."/>
            <person name="Jin S."/>
            <person name="Lee J.K."/>
            <person name="Kim D.R."/>
            <person name="Kim S.C."/>
            <person name="Cho S."/>
            <person name="Cho B.K."/>
        </authorList>
    </citation>
    <scope>NUCLEOTIDE SEQUENCE [LARGE SCALE GENOMIC DNA]</scope>
    <source>
        <strain evidence="11">ATCC 8486</strain>
    </source>
</reference>
<feature type="transmembrane region" description="Helical" evidence="8">
    <location>
        <begin position="149"/>
        <end position="169"/>
    </location>
</feature>
<comment type="similarity">
    <text evidence="2">Belongs to the major facilitator superfamily. EmrB family.</text>
</comment>
<dbReference type="GO" id="GO:0022857">
    <property type="term" value="F:transmembrane transporter activity"/>
    <property type="evidence" value="ECO:0007669"/>
    <property type="project" value="InterPro"/>
</dbReference>
<evidence type="ECO:0000313" key="10">
    <source>
        <dbReference type="EMBL" id="ARD65811.1"/>
    </source>
</evidence>
<dbReference type="RefSeq" id="WP_038352677.1">
    <property type="nucleotide sequence ID" value="NZ_CP019962.1"/>
</dbReference>
<feature type="transmembrane region" description="Helical" evidence="8">
    <location>
        <begin position="20"/>
        <end position="39"/>
    </location>
</feature>
<keyword evidence="3" id="KW-0813">Transport</keyword>
<dbReference type="InterPro" id="IPR011701">
    <property type="entry name" value="MFS"/>
</dbReference>
<dbReference type="InterPro" id="IPR004638">
    <property type="entry name" value="EmrB-like"/>
</dbReference>
<feature type="transmembrane region" description="Helical" evidence="8">
    <location>
        <begin position="208"/>
        <end position="225"/>
    </location>
</feature>
<dbReference type="PANTHER" id="PTHR42718">
    <property type="entry name" value="MAJOR FACILITATOR SUPERFAMILY MULTIDRUG TRANSPORTER MFSC"/>
    <property type="match status" value="1"/>
</dbReference>
<dbReference type="GO" id="GO:0005886">
    <property type="term" value="C:plasma membrane"/>
    <property type="evidence" value="ECO:0007669"/>
    <property type="project" value="UniProtKB-SubCell"/>
</dbReference>
<dbReference type="Pfam" id="PF07690">
    <property type="entry name" value="MFS_1"/>
    <property type="match status" value="1"/>
</dbReference>
<feature type="transmembrane region" description="Helical" evidence="8">
    <location>
        <begin position="59"/>
        <end position="80"/>
    </location>
</feature>
<evidence type="ECO:0000256" key="5">
    <source>
        <dbReference type="ARBA" id="ARBA00022692"/>
    </source>
</evidence>
<feature type="transmembrane region" description="Helical" evidence="8">
    <location>
        <begin position="112"/>
        <end position="137"/>
    </location>
</feature>
<evidence type="ECO:0000256" key="2">
    <source>
        <dbReference type="ARBA" id="ARBA00008537"/>
    </source>
</evidence>
<feature type="transmembrane region" description="Helical" evidence="8">
    <location>
        <begin position="274"/>
        <end position="299"/>
    </location>
</feature>
<dbReference type="Gene3D" id="1.20.1250.20">
    <property type="entry name" value="MFS general substrate transporter like domains"/>
    <property type="match status" value="1"/>
</dbReference>
<dbReference type="PRINTS" id="PR01036">
    <property type="entry name" value="TCRTETB"/>
</dbReference>
<feature type="transmembrane region" description="Helical" evidence="8">
    <location>
        <begin position="231"/>
        <end position="253"/>
    </location>
</feature>
<evidence type="ECO:0000256" key="4">
    <source>
        <dbReference type="ARBA" id="ARBA00022475"/>
    </source>
</evidence>
<feature type="transmembrane region" description="Helical" evidence="8">
    <location>
        <begin position="311"/>
        <end position="332"/>
    </location>
</feature>
<evidence type="ECO:0000256" key="6">
    <source>
        <dbReference type="ARBA" id="ARBA00022989"/>
    </source>
</evidence>
<sequence>MKKKNTASSEHSKVTRREILVLAIVITGAFIAILNQTVLSPALPKLMEDFQITAGTAQWVTTIYLLVNGIMVPITAFLIDRYPTRKLFIISLLSFIAGTALTGSAPNFGLLIIGRILQAIGAGIQLPLVAVIPMIIFPVEKRGTAMGMAGIVMSCAPAVGPVVAGWIIDAFGWRMMFWSILPLAVILLVVSFIFLTNVGELKHPHLDIFSVVLSTLAFGGLLYGFSNASNMGWVSPLVILPLIIGAVALVWFIRRQFHIKEPLLELRVLKTPKFAYSAIIVTVINSALSAGSIVLPLYLQNVLGLSAFQTGMLMMPGAAASIIVSPLSGMLFDKFGPRVISIVGLLGLTGALTGLAFIGPATPIPYLVCIYVLQSAGLTLANMPVNTWGLNALKNEYIAHGNAISNTGRQVGGSISTAIIVTIMTMVTTAHQSASPVLSTASGIRAAYGVSAGVAAVALVVAILKVRPDKSKIGLETETEAV</sequence>
<evidence type="ECO:0000256" key="3">
    <source>
        <dbReference type="ARBA" id="ARBA00022448"/>
    </source>
</evidence>
<evidence type="ECO:0000256" key="7">
    <source>
        <dbReference type="ARBA" id="ARBA00023136"/>
    </source>
</evidence>
<keyword evidence="5 8" id="KW-0812">Transmembrane</keyword>
<keyword evidence="4" id="KW-1003">Cell membrane</keyword>
<gene>
    <name evidence="10" type="ORF">B2M23_09790</name>
</gene>
<feature type="domain" description="Major facilitator superfamily (MFS) profile" evidence="9">
    <location>
        <begin position="21"/>
        <end position="470"/>
    </location>
</feature>
<feature type="transmembrane region" description="Helical" evidence="8">
    <location>
        <begin position="446"/>
        <end position="464"/>
    </location>
</feature>
<feature type="transmembrane region" description="Helical" evidence="8">
    <location>
        <begin position="364"/>
        <end position="390"/>
    </location>
</feature>
<comment type="subcellular location">
    <subcellularLocation>
        <location evidence="1">Cell membrane</location>
        <topology evidence="1">Multi-pass membrane protein</topology>
    </subcellularLocation>
</comment>
<keyword evidence="6 8" id="KW-1133">Transmembrane helix</keyword>
<dbReference type="PROSITE" id="PS50850">
    <property type="entry name" value="MFS"/>
    <property type="match status" value="1"/>
</dbReference>
<dbReference type="AlphaFoldDB" id="A0AAC9QUI1"/>
<accession>A0AAC9QUI1</accession>
<dbReference type="Proteomes" id="UP000192391">
    <property type="component" value="Chromosome"/>
</dbReference>
<dbReference type="CDD" id="cd17503">
    <property type="entry name" value="MFS_LmrB_MDR_like"/>
    <property type="match status" value="1"/>
</dbReference>
<proteinExistence type="inferred from homology"/>
<feature type="transmembrane region" description="Helical" evidence="8">
    <location>
        <begin position="175"/>
        <end position="196"/>
    </location>
</feature>
<dbReference type="SUPFAM" id="SSF103473">
    <property type="entry name" value="MFS general substrate transporter"/>
    <property type="match status" value="2"/>
</dbReference>
<dbReference type="InterPro" id="IPR036259">
    <property type="entry name" value="MFS_trans_sf"/>
</dbReference>
<feature type="transmembrane region" description="Helical" evidence="8">
    <location>
        <begin position="87"/>
        <end position="106"/>
    </location>
</feature>
<dbReference type="Gene3D" id="1.20.1720.10">
    <property type="entry name" value="Multidrug resistance protein D"/>
    <property type="match status" value="1"/>
</dbReference>